<dbReference type="Proteomes" id="UP001221558">
    <property type="component" value="Chromosome"/>
</dbReference>
<accession>A0ABY7WJH4</accession>
<organism evidence="1 2">
    <name type="scientific">Sphingobacterium oryzagri</name>
    <dbReference type="NCBI Taxonomy" id="3025669"/>
    <lineage>
        <taxon>Bacteria</taxon>
        <taxon>Pseudomonadati</taxon>
        <taxon>Bacteroidota</taxon>
        <taxon>Sphingobacteriia</taxon>
        <taxon>Sphingobacteriales</taxon>
        <taxon>Sphingobacteriaceae</taxon>
        <taxon>Sphingobacterium</taxon>
    </lineage>
</organism>
<keyword evidence="2" id="KW-1185">Reference proteome</keyword>
<proteinExistence type="predicted"/>
<gene>
    <name evidence="1" type="ORF">PQ465_04910</name>
</gene>
<sequence>MKRIDFIKKTLCCSVVAALGLGLLESCEDDELFSEVSENSEIIKFKSKREETARSGHQTYMIVDNIIYSTLESGKSIVTFDLLIAYSLINQHLVVKSDKVKSLDYVQTKRAQSSTSKVKQRKVAINGNIYDLKDYRENIKRVSVPIASSGGAESPIHLISINQFNERFSKALTELI</sequence>
<name>A0ABY7WJH4_9SPHI</name>
<evidence type="ECO:0000313" key="2">
    <source>
        <dbReference type="Proteomes" id="UP001221558"/>
    </source>
</evidence>
<protein>
    <recommendedName>
        <fullName evidence="3">DUF4136 domain-containing protein</fullName>
    </recommendedName>
</protein>
<evidence type="ECO:0000313" key="1">
    <source>
        <dbReference type="EMBL" id="WDF69722.1"/>
    </source>
</evidence>
<dbReference type="RefSeq" id="WP_274268434.1">
    <property type="nucleotide sequence ID" value="NZ_CP117880.1"/>
</dbReference>
<evidence type="ECO:0008006" key="3">
    <source>
        <dbReference type="Google" id="ProtNLM"/>
    </source>
</evidence>
<dbReference type="EMBL" id="CP117880">
    <property type="protein sequence ID" value="WDF69722.1"/>
    <property type="molecule type" value="Genomic_DNA"/>
</dbReference>
<reference evidence="1 2" key="1">
    <citation type="submission" date="2023-02" db="EMBL/GenBank/DDBJ databases">
        <title>Genome sequence of Sphingobacterium sp. KACC 22765.</title>
        <authorList>
            <person name="Kim S."/>
            <person name="Heo J."/>
            <person name="Kwon S.-W."/>
        </authorList>
    </citation>
    <scope>NUCLEOTIDE SEQUENCE [LARGE SCALE GENOMIC DNA]</scope>
    <source>
        <strain evidence="1 2">KACC 22765</strain>
    </source>
</reference>